<feature type="region of interest" description="Disordered" evidence="8">
    <location>
        <begin position="1"/>
        <end position="158"/>
    </location>
</feature>
<evidence type="ECO:0000256" key="5">
    <source>
        <dbReference type="ARBA" id="ARBA00023163"/>
    </source>
</evidence>
<evidence type="ECO:0000256" key="8">
    <source>
        <dbReference type="SAM" id="MobiDB-lite"/>
    </source>
</evidence>
<dbReference type="Proteomes" id="UP001446871">
    <property type="component" value="Unassembled WGS sequence"/>
</dbReference>
<comment type="subunit">
    <text evidence="7">Component of the Mediator complex.</text>
</comment>
<comment type="caution">
    <text evidence="9">The sequence shown here is derived from an EMBL/GenBank/DDBJ whole genome shotgun (WGS) entry which is preliminary data.</text>
</comment>
<feature type="compositionally biased region" description="Low complexity" evidence="8">
    <location>
        <begin position="79"/>
        <end position="103"/>
    </location>
</feature>
<reference evidence="9 10" key="1">
    <citation type="submission" date="2023-01" db="EMBL/GenBank/DDBJ databases">
        <title>Analysis of 21 Apiospora genomes using comparative genomics revels a genus with tremendous synthesis potential of carbohydrate active enzymes and secondary metabolites.</title>
        <authorList>
            <person name="Sorensen T."/>
        </authorList>
    </citation>
    <scope>NUCLEOTIDE SEQUENCE [LARGE SCALE GENOMIC DNA]</scope>
    <source>
        <strain evidence="9 10">CBS 83171</strain>
    </source>
</reference>
<proteinExistence type="inferred from homology"/>
<evidence type="ECO:0000256" key="7">
    <source>
        <dbReference type="RuleBase" id="RU364145"/>
    </source>
</evidence>
<feature type="compositionally biased region" description="Polar residues" evidence="8">
    <location>
        <begin position="16"/>
        <end position="33"/>
    </location>
</feature>
<keyword evidence="5 7" id="KW-0804">Transcription</keyword>
<keyword evidence="3 7" id="KW-0805">Transcription regulation</keyword>
<organism evidence="9 10">
    <name type="scientific">Apiospora saccharicola</name>
    <dbReference type="NCBI Taxonomy" id="335842"/>
    <lineage>
        <taxon>Eukaryota</taxon>
        <taxon>Fungi</taxon>
        <taxon>Dikarya</taxon>
        <taxon>Ascomycota</taxon>
        <taxon>Pezizomycotina</taxon>
        <taxon>Sordariomycetes</taxon>
        <taxon>Xylariomycetidae</taxon>
        <taxon>Amphisphaeriales</taxon>
        <taxon>Apiosporaceae</taxon>
        <taxon>Apiospora</taxon>
    </lineage>
</organism>
<keyword evidence="4 7" id="KW-0010">Activator</keyword>
<sequence length="198" mass="20510">MGLQRKAQQLAIVALHTTQNPSKQPSPHFSGTNHGDAEEPPAGPPTPLGLPPGLSPDNLDTLTELTALLSRLRAPPPTSTSGTGTTATAGTPAANNTSAPTPSHNNNSQHDSTAGAGGGTMSIQSLPMATDALKHKLQRSRAAAKTLPDMSRGTIDQETEMAELEARIARQRAVLEGLRSKGLDFAAARGQAGDKMEE</sequence>
<evidence type="ECO:0000256" key="6">
    <source>
        <dbReference type="ARBA" id="ARBA00023242"/>
    </source>
</evidence>
<name>A0ABR1UDP8_9PEZI</name>
<keyword evidence="10" id="KW-1185">Reference proteome</keyword>
<dbReference type="Pfam" id="PF07544">
    <property type="entry name" value="Med9"/>
    <property type="match status" value="1"/>
</dbReference>
<evidence type="ECO:0000256" key="2">
    <source>
        <dbReference type="ARBA" id="ARBA00008089"/>
    </source>
</evidence>
<dbReference type="EMBL" id="JAQQWM010000007">
    <property type="protein sequence ID" value="KAK8057009.1"/>
    <property type="molecule type" value="Genomic_DNA"/>
</dbReference>
<dbReference type="InterPro" id="IPR011425">
    <property type="entry name" value="Med9"/>
</dbReference>
<evidence type="ECO:0000313" key="9">
    <source>
        <dbReference type="EMBL" id="KAK8057009.1"/>
    </source>
</evidence>
<evidence type="ECO:0000256" key="1">
    <source>
        <dbReference type="ARBA" id="ARBA00004123"/>
    </source>
</evidence>
<keyword evidence="6 7" id="KW-0539">Nucleus</keyword>
<evidence type="ECO:0000256" key="3">
    <source>
        <dbReference type="ARBA" id="ARBA00023015"/>
    </source>
</evidence>
<comment type="function">
    <text evidence="7">Component of the Mediator complex, a coactivator involved in the regulated transcription of nearly all RNA polymerase II-dependent genes. Mediator functions as a bridge to convey information from gene-specific regulatory proteins to the basal RNA polymerase II transcription machinery. Mediator is recruited to promoters by direct interactions with regulatory proteins and serves as a scaffold for the assembly of a functional preinitiation complex with RNA polymerase II and the general transcription factors.</text>
</comment>
<protein>
    <recommendedName>
        <fullName evidence="7">Mediator of RNA polymerase II transcription subunit 9</fullName>
    </recommendedName>
    <alternativeName>
        <fullName evidence="7">Mediator complex subunit 9</fullName>
    </alternativeName>
</protein>
<accession>A0ABR1UDP8</accession>
<comment type="similarity">
    <text evidence="2 7">Belongs to the Mediator complex subunit 9 family.</text>
</comment>
<comment type="subcellular location">
    <subcellularLocation>
        <location evidence="1 7">Nucleus</location>
    </subcellularLocation>
</comment>
<feature type="compositionally biased region" description="Pro residues" evidence="8">
    <location>
        <begin position="41"/>
        <end position="54"/>
    </location>
</feature>
<evidence type="ECO:0000256" key="4">
    <source>
        <dbReference type="ARBA" id="ARBA00023159"/>
    </source>
</evidence>
<evidence type="ECO:0000313" key="10">
    <source>
        <dbReference type="Proteomes" id="UP001446871"/>
    </source>
</evidence>
<gene>
    <name evidence="7" type="primary">MED9</name>
    <name evidence="9" type="ORF">PG996_010946</name>
</gene>